<dbReference type="EMBL" id="LNQE01001548">
    <property type="protein sequence ID" value="KUG15580.1"/>
    <property type="molecule type" value="Genomic_DNA"/>
</dbReference>
<feature type="transmembrane region" description="Helical" evidence="1">
    <location>
        <begin position="12"/>
        <end position="32"/>
    </location>
</feature>
<dbReference type="AlphaFoldDB" id="A0A0W8F3Y3"/>
<organism evidence="2">
    <name type="scientific">hydrocarbon metagenome</name>
    <dbReference type="NCBI Taxonomy" id="938273"/>
    <lineage>
        <taxon>unclassified sequences</taxon>
        <taxon>metagenomes</taxon>
        <taxon>ecological metagenomes</taxon>
    </lineage>
</organism>
<sequence length="85" mass="9813">MYSLLATLHVQPGILLPSLLIVLSVGGLFLIIHHKLRVIEQNITNRERMIRVSLEEISEKMARRYDSSVDQIGEIVAEITRRVYR</sequence>
<evidence type="ECO:0000256" key="1">
    <source>
        <dbReference type="SAM" id="Phobius"/>
    </source>
</evidence>
<comment type="caution">
    <text evidence="2">The sequence shown here is derived from an EMBL/GenBank/DDBJ whole genome shotgun (WGS) entry which is preliminary data.</text>
</comment>
<keyword evidence="1" id="KW-0812">Transmembrane</keyword>
<keyword evidence="1" id="KW-1133">Transmembrane helix</keyword>
<reference evidence="2" key="1">
    <citation type="journal article" date="2015" name="Proc. Natl. Acad. Sci. U.S.A.">
        <title>Networks of energetic and metabolic interactions define dynamics in microbial communities.</title>
        <authorList>
            <person name="Embree M."/>
            <person name="Liu J.K."/>
            <person name="Al-Bassam M.M."/>
            <person name="Zengler K."/>
        </authorList>
    </citation>
    <scope>NUCLEOTIDE SEQUENCE</scope>
</reference>
<gene>
    <name evidence="2" type="ORF">ASZ90_014758</name>
</gene>
<accession>A0A0W8F3Y3</accession>
<keyword evidence="1" id="KW-0472">Membrane</keyword>
<name>A0A0W8F3Y3_9ZZZZ</name>
<proteinExistence type="predicted"/>
<protein>
    <submittedName>
        <fullName evidence="2">Uncharacterized protein</fullName>
    </submittedName>
</protein>
<evidence type="ECO:0000313" key="2">
    <source>
        <dbReference type="EMBL" id="KUG15580.1"/>
    </source>
</evidence>